<reference evidence="2" key="1">
    <citation type="submission" date="2015-02" db="EMBL/GenBank/DDBJ databases">
        <title>Characterization of two novel Thaumarchaeota isolated from the Northern Adriatic Sea.</title>
        <authorList>
            <person name="Bayer B."/>
            <person name="Vojvoda J."/>
            <person name="Offre P."/>
            <person name="Srivastava A."/>
            <person name="Elisabeth N."/>
            <person name="Garcia J.A.L."/>
            <person name="Schleper C."/>
            <person name="Herndl G.J."/>
        </authorList>
    </citation>
    <scope>NUCLEOTIDE SEQUENCE [LARGE SCALE GENOMIC DNA]</scope>
    <source>
        <strain evidence="2">D3C</strain>
    </source>
</reference>
<accession>A0A0C5BTE2</accession>
<name>A0A0C5BTE2_9ARCH</name>
<dbReference type="PATRIC" id="fig|1582439.9.peg.1849"/>
<keyword evidence="2" id="KW-1185">Reference proteome</keyword>
<dbReference type="KEGG" id="nid:NPIRD3C_1793"/>
<dbReference type="AlphaFoldDB" id="A0A0C5BTE2"/>
<dbReference type="EMBL" id="CP010868">
    <property type="protein sequence ID" value="AJM93003.1"/>
    <property type="molecule type" value="Genomic_DNA"/>
</dbReference>
<reference evidence="1 2" key="2">
    <citation type="journal article" date="2016" name="ISME J.">
        <title>Physiological and genomic characterization of two novel marine thaumarchaeal strains indicates niche differentiation.</title>
        <authorList>
            <person name="Bayer B."/>
            <person name="Vojvoda J."/>
            <person name="Offre P."/>
            <person name="Alves R.J."/>
            <person name="Elisabeth N.H."/>
            <person name="Garcia J.A."/>
            <person name="Volland J.M."/>
            <person name="Srivastava A."/>
            <person name="Schleper C."/>
            <person name="Herndl G.J."/>
        </authorList>
    </citation>
    <scope>NUCLEOTIDE SEQUENCE [LARGE SCALE GENOMIC DNA]</scope>
    <source>
        <strain evidence="1 2">D3C</strain>
    </source>
</reference>
<organism evidence="1 2">
    <name type="scientific">Nitrosopumilus piranensis</name>
    <dbReference type="NCBI Taxonomy" id="1582439"/>
    <lineage>
        <taxon>Archaea</taxon>
        <taxon>Nitrososphaerota</taxon>
        <taxon>Nitrososphaeria</taxon>
        <taxon>Nitrosopumilales</taxon>
        <taxon>Nitrosopumilaceae</taxon>
        <taxon>Nitrosopumilus</taxon>
    </lineage>
</organism>
<sequence length="40" mass="4692">MQKIKCTKCRNNETEILRRGKFAEDVLFCPSCDDICNKLQ</sequence>
<dbReference type="HOGENOM" id="CLU_3282679_0_0_2"/>
<dbReference type="STRING" id="1582439.NPIRD3C_1793"/>
<dbReference type="Proteomes" id="UP000032027">
    <property type="component" value="Chromosome"/>
</dbReference>
<evidence type="ECO:0000313" key="2">
    <source>
        <dbReference type="Proteomes" id="UP000032027"/>
    </source>
</evidence>
<reference evidence="1 2" key="3">
    <citation type="journal article" date="2019" name="Int. J. Syst. Evol. Microbiol.">
        <title>Nitrosopumilus adriaticus sp. nov. and Nitrosopumilus piranensis sp. nov., two ammonia-oxidizing archaea from the Adriatic Sea and members of the class Nitrososphaeria.</title>
        <authorList>
            <person name="Bayer B."/>
            <person name="Vojvoda J."/>
            <person name="Reinthaler T."/>
            <person name="Reyes C."/>
            <person name="Pinto M."/>
            <person name="Herndl G.J."/>
        </authorList>
    </citation>
    <scope>NUCLEOTIDE SEQUENCE [LARGE SCALE GENOMIC DNA]</scope>
    <source>
        <strain evidence="1 2">D3C</strain>
    </source>
</reference>
<protein>
    <submittedName>
        <fullName evidence="1">Uncharacterized protein</fullName>
    </submittedName>
</protein>
<proteinExistence type="predicted"/>
<evidence type="ECO:0000313" key="1">
    <source>
        <dbReference type="EMBL" id="AJM93003.1"/>
    </source>
</evidence>
<gene>
    <name evidence="1" type="ORF">NPIRD3C_1793</name>
</gene>